<evidence type="ECO:0000313" key="2">
    <source>
        <dbReference type="EMBL" id="CAD5314939.1"/>
    </source>
</evidence>
<dbReference type="InterPro" id="IPR032675">
    <property type="entry name" value="LRR_dom_sf"/>
</dbReference>
<dbReference type="PANTHER" id="PTHR35698:SF2">
    <property type="entry name" value="DNA-BINDING PROTEIN RHL1"/>
    <property type="match status" value="1"/>
</dbReference>
<accession>A0A7G2DZ55</accession>
<gene>
    <name evidence="2" type="ORF">AT9943_LOCUS3351</name>
</gene>
<proteinExistence type="predicted"/>
<feature type="compositionally biased region" description="Basic and acidic residues" evidence="1">
    <location>
        <begin position="671"/>
        <end position="688"/>
    </location>
</feature>
<dbReference type="EMBL" id="LR881466">
    <property type="protein sequence ID" value="CAD5314939.1"/>
    <property type="molecule type" value="Genomic_DNA"/>
</dbReference>
<reference evidence="2 3" key="1">
    <citation type="submission" date="2020-09" db="EMBL/GenBank/DDBJ databases">
        <authorList>
            <person name="Ashkenazy H."/>
        </authorList>
    </citation>
    <scope>NUCLEOTIDE SEQUENCE [LARGE SCALE GENOMIC DNA]</scope>
    <source>
        <strain evidence="3">cv. Cdm-0</strain>
    </source>
</reference>
<dbReference type="InterPro" id="IPR038859">
    <property type="entry name" value="RHL1"/>
</dbReference>
<feature type="compositionally biased region" description="Low complexity" evidence="1">
    <location>
        <begin position="706"/>
        <end position="717"/>
    </location>
</feature>
<dbReference type="Proteomes" id="UP000516314">
    <property type="component" value="Chromosome 1"/>
</dbReference>
<feature type="compositionally biased region" description="Basic and acidic residues" evidence="1">
    <location>
        <begin position="643"/>
        <end position="658"/>
    </location>
</feature>
<dbReference type="GO" id="GO:0003677">
    <property type="term" value="F:DNA binding"/>
    <property type="evidence" value="ECO:0007669"/>
    <property type="project" value="InterPro"/>
</dbReference>
<sequence length="717" mass="80805">MSFVAIETKLLTSNTLVKLTLSARCFVEVERVFFPALKSLSLFSILGDYTNYIRLIDGCPVLEELYMRDGDYPFLRLTCGTNVESASLKRLVIFTHNPNEMIWHELIYFEAPSLVYLDYSSYVSARYDVLDFDLLVEARLSLRFHCQAFGTLPSLLCHHAYLRWIFTAMEQERGLLELHLYADRYYYPVGIERELFTSNTLVKLTLSGRYDFQVETVFLPALKSLSLSSSFEIGFDKYCNLLVGCPALEELYIREAVSELSNALLSSGTFVKCASIKRLVVFTDCPKFKEDEDHQEPCFIAPSLVYLDYSSYVSENYDLIDLNSLVEARLNLRLLESFNYLCSSDNDGDVYRWDFNVPFDYYGDVTNLVAGITNITTLHLSPDSLERKRLKTLALDNQLLSDSPAKSHSSLKPSKQVLKHHGTDIIRKSQRKNRFLFSFPGLLAPISAATIGDLDRLSTKNPVLYLNFPQGRMKLFGTILYPKNRYLTLQFSRGGKNVLCDDYFDYMIVFSESWWIGTKEENPEEARLDFPKELAQAENTEFDFQGGAGGAASVKKLASPEIGSQPTETDSPEVDNEDVLSEDGEFLDDKIQVTPPVQLTPPVQVTPVRQSQRNSGKKFNFAETSSEASSGESEGNTSDEDEKPLLEPESSTRSREESQDGNGITASASKLPEELPAKREKLKSKDSKLVQATLSNLFKKAEEKTAGTSKAKSSSKA</sequence>
<name>A0A7G2DZ55_ARATH</name>
<evidence type="ECO:0000256" key="1">
    <source>
        <dbReference type="SAM" id="MobiDB-lite"/>
    </source>
</evidence>
<feature type="region of interest" description="Disordered" evidence="1">
    <location>
        <begin position="592"/>
        <end position="717"/>
    </location>
</feature>
<dbReference type="GO" id="GO:0042023">
    <property type="term" value="P:DNA endoreduplication"/>
    <property type="evidence" value="ECO:0007669"/>
    <property type="project" value="InterPro"/>
</dbReference>
<feature type="compositionally biased region" description="Low complexity" evidence="1">
    <location>
        <begin position="592"/>
        <end position="608"/>
    </location>
</feature>
<dbReference type="Gene3D" id="3.80.10.10">
    <property type="entry name" value="Ribonuclease Inhibitor"/>
    <property type="match status" value="1"/>
</dbReference>
<feature type="compositionally biased region" description="Low complexity" evidence="1">
    <location>
        <begin position="622"/>
        <end position="636"/>
    </location>
</feature>
<dbReference type="PANTHER" id="PTHR35698">
    <property type="entry name" value="DNA-BINDING PROTEIN RHL1"/>
    <property type="match status" value="1"/>
</dbReference>
<organism evidence="2 3">
    <name type="scientific">Arabidopsis thaliana</name>
    <name type="common">Mouse-ear cress</name>
    <dbReference type="NCBI Taxonomy" id="3702"/>
    <lineage>
        <taxon>Eukaryota</taxon>
        <taxon>Viridiplantae</taxon>
        <taxon>Streptophyta</taxon>
        <taxon>Embryophyta</taxon>
        <taxon>Tracheophyta</taxon>
        <taxon>Spermatophyta</taxon>
        <taxon>Magnoliopsida</taxon>
        <taxon>eudicotyledons</taxon>
        <taxon>Gunneridae</taxon>
        <taxon>Pentapetalae</taxon>
        <taxon>rosids</taxon>
        <taxon>malvids</taxon>
        <taxon>Brassicales</taxon>
        <taxon>Brassicaceae</taxon>
        <taxon>Camelineae</taxon>
        <taxon>Arabidopsis</taxon>
    </lineage>
</organism>
<feature type="region of interest" description="Disordered" evidence="1">
    <location>
        <begin position="543"/>
        <end position="577"/>
    </location>
</feature>
<protein>
    <submittedName>
        <fullName evidence="2">(thale cress) hypothetical protein</fullName>
    </submittedName>
</protein>
<evidence type="ECO:0000313" key="3">
    <source>
        <dbReference type="Proteomes" id="UP000516314"/>
    </source>
</evidence>
<dbReference type="AlphaFoldDB" id="A0A7G2DZ55"/>